<evidence type="ECO:0000259" key="2">
    <source>
        <dbReference type="Pfam" id="PF14420"/>
    </source>
</evidence>
<evidence type="ECO:0000256" key="1">
    <source>
        <dbReference type="SAM" id="MobiDB-lite"/>
    </source>
</evidence>
<protein>
    <recommendedName>
        <fullName evidence="2">Clr5 domain-containing protein</fullName>
    </recommendedName>
</protein>
<dbReference type="PANTHER" id="PTHR38788:SF3">
    <property type="entry name" value="CLR5 DOMAIN-CONTAINING PROTEIN"/>
    <property type="match status" value="1"/>
</dbReference>
<evidence type="ECO:0000313" key="4">
    <source>
        <dbReference type="Proteomes" id="UP000070054"/>
    </source>
</evidence>
<dbReference type="PANTHER" id="PTHR38788">
    <property type="entry name" value="CLR5 DOMAIN-CONTAINING PROTEIN"/>
    <property type="match status" value="1"/>
</dbReference>
<feature type="domain" description="Clr5" evidence="2">
    <location>
        <begin position="15"/>
        <end position="67"/>
    </location>
</feature>
<accession>A0A135UJR9</accession>
<feature type="compositionally biased region" description="Basic residues" evidence="1">
    <location>
        <begin position="89"/>
        <end position="101"/>
    </location>
</feature>
<comment type="caution">
    <text evidence="3">The sequence shown here is derived from an EMBL/GenBank/DDBJ whole genome shotgun (WGS) entry which is preliminary data.</text>
</comment>
<reference evidence="3 4" key="1">
    <citation type="submission" date="2014-02" db="EMBL/GenBank/DDBJ databases">
        <title>The genome sequence of Colletotrichum nymphaeae SA-01.</title>
        <authorList>
            <person name="Baroncelli R."/>
            <person name="Thon M.R."/>
        </authorList>
    </citation>
    <scope>NUCLEOTIDE SEQUENCE [LARGE SCALE GENOMIC DNA]</scope>
    <source>
        <strain evidence="3 4">SA-01</strain>
    </source>
</reference>
<dbReference type="OrthoDB" id="4797012at2759"/>
<dbReference type="InterPro" id="IPR025676">
    <property type="entry name" value="Clr5_dom"/>
</dbReference>
<dbReference type="Pfam" id="PF14420">
    <property type="entry name" value="Clr5"/>
    <property type="match status" value="1"/>
</dbReference>
<proteinExistence type="predicted"/>
<dbReference type="AlphaFoldDB" id="A0A135UJR9"/>
<name>A0A135UJR9_9PEZI</name>
<dbReference type="EMBL" id="JEMN01000491">
    <property type="protein sequence ID" value="KXH60643.1"/>
    <property type="molecule type" value="Genomic_DNA"/>
</dbReference>
<evidence type="ECO:0000313" key="3">
    <source>
        <dbReference type="EMBL" id="KXH60643.1"/>
    </source>
</evidence>
<keyword evidence="4" id="KW-1185">Reference proteome</keyword>
<feature type="region of interest" description="Disordered" evidence="1">
    <location>
        <begin position="79"/>
        <end position="120"/>
    </location>
</feature>
<gene>
    <name evidence="3" type="ORF">CNYM01_00120</name>
</gene>
<sequence length="150" mass="17652">MGTDSRRRVFNPSRASDWEDRKEVLYDLYMLKNLSLGKVVEEMSNVHSFRASEKMHKRRFTKWEWFKYCTKRFQATSSKPGSKVERCKGKTTRQPRRHRQKRDTLGNFDMHRGSSSLPDDPLKVSRISLRHIGLHCLPLLRSQDGICPEG</sequence>
<dbReference type="Proteomes" id="UP000070054">
    <property type="component" value="Unassembled WGS sequence"/>
</dbReference>
<organism evidence="3 4">
    <name type="scientific">Colletotrichum nymphaeae SA-01</name>
    <dbReference type="NCBI Taxonomy" id="1460502"/>
    <lineage>
        <taxon>Eukaryota</taxon>
        <taxon>Fungi</taxon>
        <taxon>Dikarya</taxon>
        <taxon>Ascomycota</taxon>
        <taxon>Pezizomycotina</taxon>
        <taxon>Sordariomycetes</taxon>
        <taxon>Hypocreomycetidae</taxon>
        <taxon>Glomerellales</taxon>
        <taxon>Glomerellaceae</taxon>
        <taxon>Colletotrichum</taxon>
        <taxon>Colletotrichum acutatum species complex</taxon>
    </lineage>
</organism>